<dbReference type="Pfam" id="PF13531">
    <property type="entry name" value="SBP_bac_11"/>
    <property type="match status" value="1"/>
</dbReference>
<organism evidence="3 4">
    <name type="scientific">Mycobacteroides immunogenum</name>
    <dbReference type="NCBI Taxonomy" id="83262"/>
    <lineage>
        <taxon>Bacteria</taxon>
        <taxon>Bacillati</taxon>
        <taxon>Actinomycetota</taxon>
        <taxon>Actinomycetes</taxon>
        <taxon>Mycobacteriales</taxon>
        <taxon>Mycobacteriaceae</taxon>
        <taxon>Mycobacteroides</taxon>
    </lineage>
</organism>
<feature type="region of interest" description="Disordered" evidence="1">
    <location>
        <begin position="28"/>
        <end position="47"/>
    </location>
</feature>
<proteinExistence type="predicted"/>
<feature type="chain" id="PRO_5039316952" evidence="2">
    <location>
        <begin position="28"/>
        <end position="273"/>
    </location>
</feature>
<evidence type="ECO:0000256" key="2">
    <source>
        <dbReference type="SAM" id="SignalP"/>
    </source>
</evidence>
<dbReference type="RefSeq" id="WP_064633623.1">
    <property type="nucleotide sequence ID" value="NZ_LQYE01000032.1"/>
</dbReference>
<evidence type="ECO:0000313" key="3">
    <source>
        <dbReference type="EMBL" id="OAT66568.1"/>
    </source>
</evidence>
<evidence type="ECO:0000256" key="1">
    <source>
        <dbReference type="SAM" id="MobiDB-lite"/>
    </source>
</evidence>
<name>A0A179V3P8_9MYCO</name>
<dbReference type="EMBL" id="LQYE01000032">
    <property type="protein sequence ID" value="OAT66568.1"/>
    <property type="molecule type" value="Genomic_DNA"/>
</dbReference>
<dbReference type="InterPro" id="IPR050682">
    <property type="entry name" value="ModA/WtpA"/>
</dbReference>
<reference evidence="3 4" key="1">
    <citation type="submission" date="2016-01" db="EMBL/GenBank/DDBJ databases">
        <title>Mycobacterium immunogenum strain CD11_6 genome sequencing and assembly.</title>
        <authorList>
            <person name="Kaur G."/>
            <person name="Nair G.R."/>
            <person name="Mayilraj S."/>
        </authorList>
    </citation>
    <scope>NUCLEOTIDE SEQUENCE [LARGE SCALE GENOMIC DNA]</scope>
    <source>
        <strain evidence="3 4">CD11-6</strain>
    </source>
</reference>
<dbReference type="GO" id="GO:0030973">
    <property type="term" value="F:molybdate ion binding"/>
    <property type="evidence" value="ECO:0007669"/>
    <property type="project" value="TreeGrafter"/>
</dbReference>
<feature type="signal peptide" evidence="2">
    <location>
        <begin position="1"/>
        <end position="27"/>
    </location>
</feature>
<dbReference type="SUPFAM" id="SSF53850">
    <property type="entry name" value="Periplasmic binding protein-like II"/>
    <property type="match status" value="1"/>
</dbReference>
<sequence length="273" mass="28053">MFGGALQTAQRSASLTVALTMALSAAACGSAPPPAPTTRPGDAGEIGGSAVPMALRVSVDQPMRAAFSELAKRFQIDHPGTQIQLTFKSSPQLVDELGQDPAPDVLVVQDVDMSKAAQAGRVRDPAAFASNRLVIVTPPGNPNHVAAFADVTRPGTRLAVCAPVLACGAATERVASSLSVQLGPAQTQDTANAVVDAVAEGRADVGLTYSSYAHGEDSRVTTLSFPGDSVSVQRYSIAVTATSQNQNRAKQLVDSVRGGDGHRFIATFGFGAP</sequence>
<accession>A0A179V3P8</accession>
<comment type="caution">
    <text evidence="3">The sequence shown here is derived from an EMBL/GenBank/DDBJ whole genome shotgun (WGS) entry which is preliminary data.</text>
</comment>
<gene>
    <name evidence="3" type="ORF">AWB85_17875</name>
</gene>
<dbReference type="PANTHER" id="PTHR30632">
    <property type="entry name" value="MOLYBDATE-BINDING PERIPLASMIC PROTEIN"/>
    <property type="match status" value="1"/>
</dbReference>
<dbReference type="PANTHER" id="PTHR30632:SF0">
    <property type="entry name" value="SULFATE-BINDING PROTEIN"/>
    <property type="match status" value="1"/>
</dbReference>
<evidence type="ECO:0000313" key="4">
    <source>
        <dbReference type="Proteomes" id="UP000186919"/>
    </source>
</evidence>
<dbReference type="AlphaFoldDB" id="A0A179V3P8"/>
<dbReference type="Gene3D" id="3.40.190.10">
    <property type="entry name" value="Periplasmic binding protein-like II"/>
    <property type="match status" value="2"/>
</dbReference>
<protein>
    <submittedName>
        <fullName evidence="3">Molybdenum ABC transporter substrate-binding protein</fullName>
    </submittedName>
</protein>
<dbReference type="GO" id="GO:0015689">
    <property type="term" value="P:molybdate ion transport"/>
    <property type="evidence" value="ECO:0007669"/>
    <property type="project" value="TreeGrafter"/>
</dbReference>
<dbReference type="Proteomes" id="UP000186919">
    <property type="component" value="Unassembled WGS sequence"/>
</dbReference>
<keyword evidence="2" id="KW-0732">Signal</keyword>